<name>A0ABT8AA03_9PROT</name>
<dbReference type="InterPro" id="IPR018968">
    <property type="entry name" value="Phasin"/>
</dbReference>
<comment type="caution">
    <text evidence="2">The sequence shown here is derived from an EMBL/GenBank/DDBJ whole genome shotgun (WGS) entry which is preliminary data.</text>
</comment>
<accession>A0ABT8AA03</accession>
<gene>
    <name evidence="2" type="ORF">QWZ14_19330</name>
</gene>
<dbReference type="Proteomes" id="UP001529369">
    <property type="component" value="Unassembled WGS sequence"/>
</dbReference>
<organism evidence="2 3">
    <name type="scientific">Paeniroseomonas aquatica</name>
    <dbReference type="NCBI Taxonomy" id="373043"/>
    <lineage>
        <taxon>Bacteria</taxon>
        <taxon>Pseudomonadati</taxon>
        <taxon>Pseudomonadota</taxon>
        <taxon>Alphaproteobacteria</taxon>
        <taxon>Acetobacterales</taxon>
        <taxon>Acetobacteraceae</taxon>
        <taxon>Paeniroseomonas</taxon>
    </lineage>
</organism>
<proteinExistence type="predicted"/>
<evidence type="ECO:0000259" key="1">
    <source>
        <dbReference type="Pfam" id="PF09361"/>
    </source>
</evidence>
<dbReference type="EMBL" id="JAUFPN010000178">
    <property type="protein sequence ID" value="MDN3566530.1"/>
    <property type="molecule type" value="Genomic_DNA"/>
</dbReference>
<reference evidence="3" key="1">
    <citation type="journal article" date="2019" name="Int. J. Syst. Evol. Microbiol.">
        <title>The Global Catalogue of Microorganisms (GCM) 10K type strain sequencing project: providing services to taxonomists for standard genome sequencing and annotation.</title>
        <authorList>
            <consortium name="The Broad Institute Genomics Platform"/>
            <consortium name="The Broad Institute Genome Sequencing Center for Infectious Disease"/>
            <person name="Wu L."/>
            <person name="Ma J."/>
        </authorList>
    </citation>
    <scope>NUCLEOTIDE SEQUENCE [LARGE SCALE GENOMIC DNA]</scope>
    <source>
        <strain evidence="3">CECT 7131</strain>
    </source>
</reference>
<dbReference type="RefSeq" id="WP_290318457.1">
    <property type="nucleotide sequence ID" value="NZ_JAUFPN010000178.1"/>
</dbReference>
<evidence type="ECO:0000313" key="3">
    <source>
        <dbReference type="Proteomes" id="UP001529369"/>
    </source>
</evidence>
<feature type="domain" description="Phasin" evidence="1">
    <location>
        <begin position="22"/>
        <end position="115"/>
    </location>
</feature>
<evidence type="ECO:0000313" key="2">
    <source>
        <dbReference type="EMBL" id="MDN3566530.1"/>
    </source>
</evidence>
<keyword evidence="3" id="KW-1185">Reference proteome</keyword>
<sequence length="123" mass="13454">MDRDASQPGYRPLVPPEPPDLLALHRHGLEMMTAANRLALGWMQQAAQQHAALTRRTFAQMTETARRVAAADAPPEQAQAVLAMLADARALSLQTAEEIAALMTRMQDEATALLDRSMRPPEA</sequence>
<dbReference type="Pfam" id="PF09361">
    <property type="entry name" value="Phasin_2"/>
    <property type="match status" value="1"/>
</dbReference>
<protein>
    <submittedName>
        <fullName evidence="2">Phasin family protein</fullName>
    </submittedName>
</protein>